<dbReference type="GO" id="GO:0005388">
    <property type="term" value="F:P-type calcium transporter activity"/>
    <property type="evidence" value="ECO:0007669"/>
    <property type="project" value="UniProtKB-EC"/>
</dbReference>
<evidence type="ECO:0000256" key="11">
    <source>
        <dbReference type="ARBA" id="ARBA00022989"/>
    </source>
</evidence>
<dbReference type="GO" id="GO:0008554">
    <property type="term" value="F:P-type sodium transporter activity"/>
    <property type="evidence" value="ECO:0007669"/>
    <property type="project" value="UniProtKB-EC"/>
</dbReference>
<dbReference type="GO" id="GO:0016887">
    <property type="term" value="F:ATP hydrolysis activity"/>
    <property type="evidence" value="ECO:0007669"/>
    <property type="project" value="InterPro"/>
</dbReference>
<dbReference type="Pfam" id="PF00122">
    <property type="entry name" value="E1-E2_ATPase"/>
    <property type="match status" value="1"/>
</dbReference>
<dbReference type="InterPro" id="IPR018303">
    <property type="entry name" value="ATPase_P-typ_P_site"/>
</dbReference>
<evidence type="ECO:0000256" key="3">
    <source>
        <dbReference type="ARBA" id="ARBA00022568"/>
    </source>
</evidence>
<evidence type="ECO:0000256" key="13">
    <source>
        <dbReference type="ARBA" id="ARBA00023065"/>
    </source>
</evidence>
<dbReference type="Gene3D" id="3.40.50.1000">
    <property type="entry name" value="HAD superfamily/HAD-like"/>
    <property type="match status" value="1"/>
</dbReference>
<evidence type="ECO:0000256" key="6">
    <source>
        <dbReference type="ARBA" id="ARBA00022741"/>
    </source>
</evidence>
<dbReference type="FunFam" id="3.40.50.1000:FF:000001">
    <property type="entry name" value="Phospholipid-transporting ATPase IC"/>
    <property type="match status" value="1"/>
</dbReference>
<evidence type="ECO:0000256" key="7">
    <source>
        <dbReference type="ARBA" id="ARBA00022837"/>
    </source>
</evidence>
<dbReference type="InterPro" id="IPR023299">
    <property type="entry name" value="ATPase_P-typ_cyto_dom_N"/>
</dbReference>
<dbReference type="PROSITE" id="PS00154">
    <property type="entry name" value="ATPASE_E1_E2"/>
    <property type="match status" value="1"/>
</dbReference>
<keyword evidence="13 17" id="KW-0406">Ion transport</keyword>
<feature type="transmembrane region" description="Helical" evidence="17">
    <location>
        <begin position="322"/>
        <end position="350"/>
    </location>
</feature>
<dbReference type="InterPro" id="IPR006068">
    <property type="entry name" value="ATPase_P-typ_cation-transptr_C"/>
</dbReference>
<dbReference type="SUPFAM" id="SSF56784">
    <property type="entry name" value="HAD-like"/>
    <property type="match status" value="1"/>
</dbReference>
<dbReference type="GO" id="GO:0005886">
    <property type="term" value="C:plasma membrane"/>
    <property type="evidence" value="ECO:0007669"/>
    <property type="project" value="TreeGrafter"/>
</dbReference>
<keyword evidence="4 17" id="KW-0812">Transmembrane</keyword>
<dbReference type="SUPFAM" id="SSF81653">
    <property type="entry name" value="Calcium ATPase, transduction domain A"/>
    <property type="match status" value="1"/>
</dbReference>
<gene>
    <name evidence="19" type="ORF">SELO1098_LOCUS33409</name>
</gene>
<dbReference type="InterPro" id="IPR023214">
    <property type="entry name" value="HAD_sf"/>
</dbReference>
<evidence type="ECO:0000256" key="8">
    <source>
        <dbReference type="ARBA" id="ARBA00022840"/>
    </source>
</evidence>
<keyword evidence="14 17" id="KW-0472">Membrane</keyword>
<dbReference type="InterPro" id="IPR006408">
    <property type="entry name" value="P-type_ATPase_IIB"/>
</dbReference>
<dbReference type="SFLD" id="SFLDF00027">
    <property type="entry name" value="p-type_atpase"/>
    <property type="match status" value="1"/>
</dbReference>
<evidence type="ECO:0000256" key="2">
    <source>
        <dbReference type="ARBA" id="ARBA00022448"/>
    </source>
</evidence>
<dbReference type="AlphaFoldDB" id="A0A7S3HT93"/>
<evidence type="ECO:0000256" key="9">
    <source>
        <dbReference type="ARBA" id="ARBA00022842"/>
    </source>
</evidence>
<dbReference type="InterPro" id="IPR023298">
    <property type="entry name" value="ATPase_P-typ_TM_dom_sf"/>
</dbReference>
<keyword evidence="9" id="KW-0460">Magnesium</keyword>
<feature type="transmembrane region" description="Helical" evidence="17">
    <location>
        <begin position="1051"/>
        <end position="1072"/>
    </location>
</feature>
<keyword evidence="3 17" id="KW-0109">Calcium transport</keyword>
<feature type="transmembrane region" description="Helical" evidence="17">
    <location>
        <begin position="826"/>
        <end position="850"/>
    </location>
</feature>
<comment type="catalytic activity">
    <reaction evidence="17">
        <text>Ca(2+)(in) + ATP + H2O = Ca(2+)(out) + ADP + phosphate + H(+)</text>
        <dbReference type="Rhea" id="RHEA:18105"/>
        <dbReference type="ChEBI" id="CHEBI:15377"/>
        <dbReference type="ChEBI" id="CHEBI:15378"/>
        <dbReference type="ChEBI" id="CHEBI:29108"/>
        <dbReference type="ChEBI" id="CHEBI:30616"/>
        <dbReference type="ChEBI" id="CHEBI:43474"/>
        <dbReference type="ChEBI" id="CHEBI:456216"/>
        <dbReference type="EC" id="7.2.2.10"/>
    </reaction>
</comment>
<sequence length="1110" mass="121515">MSSIHRSKMSKTITEQVSPMMGGGSQLTQAVLDSLNVEQAREDNKANLDALGGVEKLIKMIGVNPATGLTSAQVAAQREQFGDNCFPESPMDSYLALLIAALSDTTLLILTAAAAVSLVIGIVTEPENGWIEGTAIFIAVFLVSNISAGNDYSKQLQFKALEHSSAKDERTSVLREGVIERVNPIDLVVGDILVLQAGDAIPADSILFTKDFVLANESSLTGEPDDLKKNHAKDCFLLSSCLVTEGEECRALVIGIGMHSQWGKIKANLVSEAVNTPLQDKLEEMTKQVGYIGMMSAFGTFVALIISIWARDGGKDPLNGFINAFIVCITIVVVAIPEGLPLAVTISLAYSTKKMYQDQCFIRVLAACETMGNATNICSDKTGTLTQNRMTVVEGYFGDVVYEQEEFAGNPIPDSVKHVIVEQCSINRSAYLVHKDQEGRTLDRPAIIGNKTEGALIMMTNQWGFDHEDFKTKNFNEATDKIFSFNSAKKRSTAIVHRADGSVRLYCKGASEWILKDCTHFLSNAGVPTEMSELKKQTLDVTINNMADKALRTLCLAHKDYPNAAALPENWQENPPDHDNLVLDCIVGIIDPLRSDVKEAVRIAQAAGVTVRMVTGDNIATAKAIARQCGILTEHGTAIEGPAFRKLTPAEADAILPNLQVMARSSPDDKYLLVTRLNGYGIPNDKAEWEVKMKARIEADGITWEKHRDLILPGYREEWEETRPEGGDVVAVTGDGTNDAPALKAADVGMAMGITGTKVAQGAADIVILDDKFSSIVRAISWGRCVYDNIRKFLQFQLCVNLVALTIVFIGAIAGFEPPLNAVQLLWVNLVMDTMGALALATGGPTPELLERKPYKRNSSLISWPMRRNILCQTIFQLILLLVLLFEGPELFGVRPGVTCERYQIKGASSLRWDPDSGSRNDAIGTIPCEAYKQYCAGKGIDCLEHDRTLVDYLGNPYTKSLADLQDFENTCLECNLNGYVHGSIIFNAFIFCTFFNEYTAHELFDDWNFFPSIIENPVFLMVSTFTFGAQIFLIELGGEFLKTSPLTIEQWAVTVALGAIGVPIGILMRWIPVKEDPNSFFDNSRIFKKFEAGRSIGSLEYAKVEGAEA</sequence>
<dbReference type="PRINTS" id="PR00119">
    <property type="entry name" value="CATATPASE"/>
</dbReference>
<evidence type="ECO:0000256" key="1">
    <source>
        <dbReference type="ARBA" id="ARBA00004127"/>
    </source>
</evidence>
<dbReference type="Pfam" id="PF00689">
    <property type="entry name" value="Cation_ATPase_C"/>
    <property type="match status" value="1"/>
</dbReference>
<keyword evidence="8 17" id="KW-0067">ATP-binding</keyword>
<dbReference type="PANTHER" id="PTHR24093:SF369">
    <property type="entry name" value="CALCIUM-TRANSPORTING ATPASE"/>
    <property type="match status" value="1"/>
</dbReference>
<dbReference type="InterPro" id="IPR059000">
    <property type="entry name" value="ATPase_P-type_domA"/>
</dbReference>
<evidence type="ECO:0000256" key="17">
    <source>
        <dbReference type="RuleBase" id="RU361146"/>
    </source>
</evidence>
<comment type="caution">
    <text evidence="17">Lacks conserved residue(s) required for the propagation of feature annotation.</text>
</comment>
<evidence type="ECO:0000256" key="5">
    <source>
        <dbReference type="ARBA" id="ARBA00022723"/>
    </source>
</evidence>
<evidence type="ECO:0000313" key="19">
    <source>
        <dbReference type="EMBL" id="CAE0304538.1"/>
    </source>
</evidence>
<evidence type="ECO:0000256" key="16">
    <source>
        <dbReference type="ARBA" id="ARBA00049499"/>
    </source>
</evidence>
<evidence type="ECO:0000256" key="4">
    <source>
        <dbReference type="ARBA" id="ARBA00022692"/>
    </source>
</evidence>
<dbReference type="InterPro" id="IPR004014">
    <property type="entry name" value="ATPase_P-typ_cation-transptr_N"/>
</dbReference>
<dbReference type="SUPFAM" id="SSF81665">
    <property type="entry name" value="Calcium ATPase, transmembrane domain M"/>
    <property type="match status" value="1"/>
</dbReference>
<dbReference type="Gene3D" id="1.20.1110.10">
    <property type="entry name" value="Calcium-transporting ATPase, transmembrane domain"/>
    <property type="match status" value="2"/>
</dbReference>
<dbReference type="InterPro" id="IPR008250">
    <property type="entry name" value="ATPase_P-typ_transduc_dom_A_sf"/>
</dbReference>
<dbReference type="SFLD" id="SFLDG00002">
    <property type="entry name" value="C1.7:_P-type_atpase_like"/>
    <property type="match status" value="1"/>
</dbReference>
<dbReference type="Gene3D" id="2.70.150.10">
    <property type="entry name" value="Calcium-transporting ATPase, cytoplasmic transduction domain A"/>
    <property type="match status" value="1"/>
</dbReference>
<dbReference type="Gene3D" id="3.40.1110.10">
    <property type="entry name" value="Calcium-transporting ATPase, cytoplasmic domain N"/>
    <property type="match status" value="1"/>
</dbReference>
<dbReference type="SMART" id="SM00831">
    <property type="entry name" value="Cation_ATPase_N"/>
    <property type="match status" value="1"/>
</dbReference>
<name>A0A7S3HT93_9STRA</name>
<dbReference type="Pfam" id="PF00690">
    <property type="entry name" value="Cation_ATPase_N"/>
    <property type="match status" value="1"/>
</dbReference>
<dbReference type="InterPro" id="IPR036412">
    <property type="entry name" value="HAD-like_sf"/>
</dbReference>
<keyword evidence="10" id="KW-1278">Translocase</keyword>
<protein>
    <recommendedName>
        <fullName evidence="17">Calcium-transporting ATPase</fullName>
        <ecNumber evidence="17">7.2.2.10</ecNumber>
    </recommendedName>
</protein>
<feature type="transmembrane region" description="Helical" evidence="17">
    <location>
        <begin position="94"/>
        <end position="123"/>
    </location>
</feature>
<feature type="transmembrane region" description="Helical" evidence="17">
    <location>
        <begin position="289"/>
        <end position="310"/>
    </location>
</feature>
<accession>A0A7S3HT93</accession>
<evidence type="ECO:0000256" key="14">
    <source>
        <dbReference type="ARBA" id="ARBA00023136"/>
    </source>
</evidence>
<dbReference type="NCBIfam" id="TIGR01494">
    <property type="entry name" value="ATPase_P-type"/>
    <property type="match status" value="2"/>
</dbReference>
<comment type="function">
    <text evidence="17">Catalyzes the hydrolysis of ATP coupled with the transport of calcium.</text>
</comment>
<keyword evidence="7 17" id="KW-0106">Calcium</keyword>
<dbReference type="PRINTS" id="PR00121">
    <property type="entry name" value="NAKATPASE"/>
</dbReference>
<dbReference type="PANTHER" id="PTHR24093">
    <property type="entry name" value="CATION TRANSPORTING ATPASE"/>
    <property type="match status" value="1"/>
</dbReference>
<dbReference type="Pfam" id="PF13246">
    <property type="entry name" value="Cation_ATPase"/>
    <property type="match status" value="1"/>
</dbReference>
<dbReference type="InterPro" id="IPR001757">
    <property type="entry name" value="P_typ_ATPase"/>
</dbReference>
<keyword evidence="6 17" id="KW-0547">Nucleotide-binding</keyword>
<dbReference type="EC" id="7.2.2.10" evidence="17"/>
<proteinExistence type="inferred from homology"/>
<reference evidence="19" key="1">
    <citation type="submission" date="2021-01" db="EMBL/GenBank/DDBJ databases">
        <authorList>
            <person name="Corre E."/>
            <person name="Pelletier E."/>
            <person name="Niang G."/>
            <person name="Scheremetjew M."/>
            <person name="Finn R."/>
            <person name="Kale V."/>
            <person name="Holt S."/>
            <person name="Cochrane G."/>
            <person name="Meng A."/>
            <person name="Brown T."/>
            <person name="Cohen L."/>
        </authorList>
    </citation>
    <scope>NUCLEOTIDE SEQUENCE</scope>
    <source>
        <strain evidence="19">CCAP 955/1</strain>
    </source>
</reference>
<comment type="similarity">
    <text evidence="17">Belongs to the cation transport ATPase (P-type) (TC 3.A.3) family.</text>
</comment>
<dbReference type="SUPFAM" id="SSF81660">
    <property type="entry name" value="Metal cation-transporting ATPase, ATP-binding domain N"/>
    <property type="match status" value="1"/>
</dbReference>
<keyword evidence="12" id="KW-0915">Sodium</keyword>
<dbReference type="SFLD" id="SFLDS00003">
    <property type="entry name" value="Haloacid_Dehalogenase"/>
    <property type="match status" value="1"/>
</dbReference>
<feature type="transmembrane region" description="Helical" evidence="17">
    <location>
        <begin position="1019"/>
        <end position="1039"/>
    </location>
</feature>
<feature type="transmembrane region" description="Helical" evidence="17">
    <location>
        <begin position="793"/>
        <end position="814"/>
    </location>
</feature>
<evidence type="ECO:0000256" key="10">
    <source>
        <dbReference type="ARBA" id="ARBA00022967"/>
    </source>
</evidence>
<dbReference type="GO" id="GO:0046872">
    <property type="term" value="F:metal ion binding"/>
    <property type="evidence" value="ECO:0007669"/>
    <property type="project" value="UniProtKB-KW"/>
</dbReference>
<dbReference type="EMBL" id="HBIC01064992">
    <property type="protein sequence ID" value="CAE0304538.1"/>
    <property type="molecule type" value="Transcribed_RNA"/>
</dbReference>
<organism evidence="19">
    <name type="scientific">Spumella elongata</name>
    <dbReference type="NCBI Taxonomy" id="89044"/>
    <lineage>
        <taxon>Eukaryota</taxon>
        <taxon>Sar</taxon>
        <taxon>Stramenopiles</taxon>
        <taxon>Ochrophyta</taxon>
        <taxon>Chrysophyceae</taxon>
        <taxon>Chromulinales</taxon>
        <taxon>Chromulinaceae</taxon>
        <taxon>Spumella</taxon>
    </lineage>
</organism>
<feature type="transmembrane region" description="Helical" evidence="17">
    <location>
        <begin position="129"/>
        <end position="148"/>
    </location>
</feature>
<keyword evidence="2 17" id="KW-0813">Transport</keyword>
<comment type="catalytic activity">
    <reaction evidence="16">
        <text>Na(+)(in) + ATP + H2O = Na(+)(out) + ADP + phosphate + H(+)</text>
        <dbReference type="Rhea" id="RHEA:14633"/>
        <dbReference type="ChEBI" id="CHEBI:15377"/>
        <dbReference type="ChEBI" id="CHEBI:15378"/>
        <dbReference type="ChEBI" id="CHEBI:29101"/>
        <dbReference type="ChEBI" id="CHEBI:30616"/>
        <dbReference type="ChEBI" id="CHEBI:43474"/>
        <dbReference type="ChEBI" id="CHEBI:456216"/>
        <dbReference type="EC" id="7.2.2.3"/>
    </reaction>
    <physiologicalReaction direction="left-to-right" evidence="16">
        <dbReference type="Rhea" id="RHEA:14634"/>
    </physiologicalReaction>
</comment>
<dbReference type="GO" id="GO:0012505">
    <property type="term" value="C:endomembrane system"/>
    <property type="evidence" value="ECO:0007669"/>
    <property type="project" value="UniProtKB-SubCell"/>
</dbReference>
<comment type="subcellular location">
    <subcellularLocation>
        <location evidence="1">Endomembrane system</location>
        <topology evidence="1">Multi-pass membrane protein</topology>
    </subcellularLocation>
    <subcellularLocation>
        <location evidence="17">Membrane</location>
        <topology evidence="17">Multi-pass membrane protein</topology>
    </subcellularLocation>
</comment>
<keyword evidence="5" id="KW-0479">Metal-binding</keyword>
<feature type="domain" description="Cation-transporting P-type ATPase N-terminal" evidence="18">
    <location>
        <begin position="47"/>
        <end position="122"/>
    </location>
</feature>
<dbReference type="NCBIfam" id="TIGR01517">
    <property type="entry name" value="ATPase-IIB_Ca"/>
    <property type="match status" value="1"/>
</dbReference>
<dbReference type="GO" id="GO:0005524">
    <property type="term" value="F:ATP binding"/>
    <property type="evidence" value="ECO:0007669"/>
    <property type="project" value="UniProtKB-KW"/>
</dbReference>
<keyword evidence="11 17" id="KW-1133">Transmembrane helix</keyword>
<keyword evidence="15" id="KW-0739">Sodium transport</keyword>
<evidence type="ECO:0000256" key="12">
    <source>
        <dbReference type="ARBA" id="ARBA00023053"/>
    </source>
</evidence>
<evidence type="ECO:0000259" key="18">
    <source>
        <dbReference type="SMART" id="SM00831"/>
    </source>
</evidence>
<evidence type="ECO:0000256" key="15">
    <source>
        <dbReference type="ARBA" id="ARBA00023201"/>
    </source>
</evidence>
<dbReference type="InterPro" id="IPR044492">
    <property type="entry name" value="P_typ_ATPase_HD_dom"/>
</dbReference>